<dbReference type="Pfam" id="PF22461">
    <property type="entry name" value="SLBB_2"/>
    <property type="match status" value="1"/>
</dbReference>
<comment type="similarity">
    <text evidence="2">Belongs to the BexD/CtrA/VexA family.</text>
</comment>
<feature type="domain" description="Polysaccharide export protein N-terminal" evidence="15">
    <location>
        <begin position="111"/>
        <end position="197"/>
    </location>
</feature>
<keyword evidence="4" id="KW-1134">Transmembrane beta strand</keyword>
<keyword evidence="12" id="KW-0564">Palmitate</keyword>
<accession>A0ABV5HXM6</accession>
<keyword evidence="14" id="KW-0449">Lipoprotein</keyword>
<evidence type="ECO:0000256" key="6">
    <source>
        <dbReference type="ARBA" id="ARBA00022692"/>
    </source>
</evidence>
<evidence type="ECO:0000256" key="14">
    <source>
        <dbReference type="ARBA" id="ARBA00023288"/>
    </source>
</evidence>
<dbReference type="Gene3D" id="3.30.1950.10">
    <property type="entry name" value="wza like domain"/>
    <property type="match status" value="1"/>
</dbReference>
<keyword evidence="13" id="KW-0998">Cell outer membrane</keyword>
<evidence type="ECO:0000256" key="10">
    <source>
        <dbReference type="ARBA" id="ARBA00023114"/>
    </source>
</evidence>
<evidence type="ECO:0000259" key="15">
    <source>
        <dbReference type="Pfam" id="PF02563"/>
    </source>
</evidence>
<keyword evidence="11" id="KW-0472">Membrane</keyword>
<dbReference type="Gene3D" id="3.10.560.10">
    <property type="entry name" value="Outer membrane lipoprotein wza domain like"/>
    <property type="match status" value="2"/>
</dbReference>
<dbReference type="EMBL" id="JBHMEC010000008">
    <property type="protein sequence ID" value="MFB9149092.1"/>
    <property type="molecule type" value="Genomic_DNA"/>
</dbReference>
<dbReference type="Pfam" id="PF02563">
    <property type="entry name" value="Poly_export"/>
    <property type="match status" value="1"/>
</dbReference>
<dbReference type="InterPro" id="IPR040716">
    <property type="entry name" value="Wza_C"/>
</dbReference>
<evidence type="ECO:0000256" key="8">
    <source>
        <dbReference type="ARBA" id="ARBA00023047"/>
    </source>
</evidence>
<evidence type="ECO:0000259" key="16">
    <source>
        <dbReference type="Pfam" id="PF18412"/>
    </source>
</evidence>
<evidence type="ECO:0000259" key="17">
    <source>
        <dbReference type="Pfam" id="PF22461"/>
    </source>
</evidence>
<dbReference type="RefSeq" id="WP_377067640.1">
    <property type="nucleotide sequence ID" value="NZ_JBHMEC010000008.1"/>
</dbReference>
<dbReference type="PANTHER" id="PTHR33619:SF3">
    <property type="entry name" value="POLYSACCHARIDE EXPORT PROTEIN GFCE-RELATED"/>
    <property type="match status" value="1"/>
</dbReference>
<keyword evidence="6" id="KW-0812">Transmembrane</keyword>
<gene>
    <name evidence="18" type="ORF">ACFFU4_04925</name>
</gene>
<keyword evidence="19" id="KW-1185">Reference proteome</keyword>
<feature type="domain" description="Outer-membrane lipoprotein Wza C-terminal" evidence="16">
    <location>
        <begin position="437"/>
        <end position="452"/>
    </location>
</feature>
<dbReference type="InterPro" id="IPR054765">
    <property type="entry name" value="SLBB_dom"/>
</dbReference>
<keyword evidence="5" id="KW-0762">Sugar transport</keyword>
<comment type="subcellular location">
    <subcellularLocation>
        <location evidence="1">Cell outer membrane</location>
        <topology evidence="1">Multi-pass membrane protein</topology>
    </subcellularLocation>
</comment>
<evidence type="ECO:0000256" key="5">
    <source>
        <dbReference type="ARBA" id="ARBA00022597"/>
    </source>
</evidence>
<keyword evidence="3" id="KW-0813">Transport</keyword>
<comment type="caution">
    <text evidence="18">The sequence shown here is derived from an EMBL/GenBank/DDBJ whole genome shotgun (WGS) entry which is preliminary data.</text>
</comment>
<keyword evidence="7" id="KW-0732">Signal</keyword>
<evidence type="ECO:0000256" key="1">
    <source>
        <dbReference type="ARBA" id="ARBA00004571"/>
    </source>
</evidence>
<protein>
    <submittedName>
        <fullName evidence="18">Polysaccharide biosynthesis/export family protein</fullName>
    </submittedName>
</protein>
<evidence type="ECO:0000256" key="2">
    <source>
        <dbReference type="ARBA" id="ARBA00009450"/>
    </source>
</evidence>
<evidence type="ECO:0000313" key="18">
    <source>
        <dbReference type="EMBL" id="MFB9149092.1"/>
    </source>
</evidence>
<dbReference type="Proteomes" id="UP001589670">
    <property type="component" value="Unassembled WGS sequence"/>
</dbReference>
<feature type="domain" description="SLBB" evidence="17">
    <location>
        <begin position="203"/>
        <end position="281"/>
    </location>
</feature>
<dbReference type="Pfam" id="PF18412">
    <property type="entry name" value="Wza_C"/>
    <property type="match status" value="1"/>
</dbReference>
<evidence type="ECO:0000256" key="7">
    <source>
        <dbReference type="ARBA" id="ARBA00022729"/>
    </source>
</evidence>
<evidence type="ECO:0000256" key="3">
    <source>
        <dbReference type="ARBA" id="ARBA00022448"/>
    </source>
</evidence>
<evidence type="ECO:0000313" key="19">
    <source>
        <dbReference type="Proteomes" id="UP001589670"/>
    </source>
</evidence>
<reference evidence="18 19" key="1">
    <citation type="submission" date="2024-09" db="EMBL/GenBank/DDBJ databases">
        <authorList>
            <person name="Sun Q."/>
            <person name="Mori K."/>
        </authorList>
    </citation>
    <scope>NUCLEOTIDE SEQUENCE [LARGE SCALE GENOMIC DNA]</scope>
    <source>
        <strain evidence="18 19">CECT 9424</strain>
    </source>
</reference>
<keyword evidence="8" id="KW-0625">Polysaccharide transport</keyword>
<evidence type="ECO:0000256" key="9">
    <source>
        <dbReference type="ARBA" id="ARBA00023065"/>
    </source>
</evidence>
<proteinExistence type="inferred from homology"/>
<keyword evidence="9" id="KW-0406">Ion transport</keyword>
<evidence type="ECO:0000256" key="4">
    <source>
        <dbReference type="ARBA" id="ARBA00022452"/>
    </source>
</evidence>
<dbReference type="InterPro" id="IPR003715">
    <property type="entry name" value="Poly_export_N"/>
</dbReference>
<name>A0ABV5HXM6_9RHOB</name>
<organism evidence="18 19">
    <name type="scientific">Roseovarius ramblicola</name>
    <dbReference type="NCBI Taxonomy" id="2022336"/>
    <lineage>
        <taxon>Bacteria</taxon>
        <taxon>Pseudomonadati</taxon>
        <taxon>Pseudomonadota</taxon>
        <taxon>Alphaproteobacteria</taxon>
        <taxon>Rhodobacterales</taxon>
        <taxon>Roseobacteraceae</taxon>
        <taxon>Roseovarius</taxon>
    </lineage>
</organism>
<dbReference type="PANTHER" id="PTHR33619">
    <property type="entry name" value="POLYSACCHARIDE EXPORT PROTEIN GFCE-RELATED"/>
    <property type="match status" value="1"/>
</dbReference>
<evidence type="ECO:0000256" key="11">
    <source>
        <dbReference type="ARBA" id="ARBA00023136"/>
    </source>
</evidence>
<evidence type="ECO:0000256" key="12">
    <source>
        <dbReference type="ARBA" id="ARBA00023139"/>
    </source>
</evidence>
<sequence length="462" mass="51010">MTHRRITQTRTALGLALTAALIVPAGCGVVYNSPTVSRAAGAGMDVRTIELTPETVLLANRSPYSPRSLPREFSTVASARQGRGLATLPEAPETPDRRPRRLDLRLPPEIAPSPYRIGVGDVVLLATKENGTSVERLSGLLAAQTKRQGYTVSDDGAISIPDIGEVAIAGLTLNEAQDRIFKFLLDNQIDPAFSLEVTEFNSQRVTVGGAVRQAARVPVTLLPPTLGDALTATGGVVVKDEEFASIRLYRDDTLYQIPYEDYLARPALRELPLRDGDAVFVDTAYDLDRAFEFYRQEVDVIRLRSEARRDVLDAMRTEFEMRRGVLDERRANFRARQEFGAEPRDHVYLAGEVDSQARVPLPYEQRASLADVLYGEGGFPTRTGNPANIYVLRPSTDPAEFGAVTAWHLNARHGANLTLATRFEMRPDDIVFVEEQPITKWNRVIQQFVPSLLTTPANLAAN</sequence>
<dbReference type="InterPro" id="IPR049712">
    <property type="entry name" value="Poly_export"/>
</dbReference>
<keyword evidence="10" id="KW-0626">Porin</keyword>
<evidence type="ECO:0000256" key="13">
    <source>
        <dbReference type="ARBA" id="ARBA00023237"/>
    </source>
</evidence>